<accession>A0A117NGZ4</accession>
<gene>
    <name evidence="1" type="ORF">ABT39_MTgene5742</name>
</gene>
<sequence>MYPSNHKIPQRIDSPMDRFSSCLEGYPLPLSQSLALPQLLALHLYLGLDLYEVVKRLILLFN</sequence>
<dbReference type="AlphaFoldDB" id="A0A117NGZ4"/>
<keyword evidence="1" id="KW-0496">Mitochondrion</keyword>
<evidence type="ECO:0000313" key="1">
    <source>
        <dbReference type="EMBL" id="KUM47556.1"/>
    </source>
</evidence>
<name>A0A117NGZ4_PICGL</name>
<organism evidence="1">
    <name type="scientific">Picea glauca</name>
    <name type="common">White spruce</name>
    <name type="synonym">Pinus glauca</name>
    <dbReference type="NCBI Taxonomy" id="3330"/>
    <lineage>
        <taxon>Eukaryota</taxon>
        <taxon>Viridiplantae</taxon>
        <taxon>Streptophyta</taxon>
        <taxon>Embryophyta</taxon>
        <taxon>Tracheophyta</taxon>
        <taxon>Spermatophyta</taxon>
        <taxon>Pinopsida</taxon>
        <taxon>Pinidae</taxon>
        <taxon>Conifers I</taxon>
        <taxon>Pinales</taxon>
        <taxon>Pinaceae</taxon>
        <taxon>Picea</taxon>
    </lineage>
</organism>
<reference evidence="1" key="1">
    <citation type="journal article" date="2015" name="Genome Biol. Evol.">
        <title>Organellar Genomes of White Spruce (Picea glauca): Assembly and Annotation.</title>
        <authorList>
            <person name="Jackman S.D."/>
            <person name="Warren R.L."/>
            <person name="Gibb E.A."/>
            <person name="Vandervalk B.P."/>
            <person name="Mohamadi H."/>
            <person name="Chu J."/>
            <person name="Raymond A."/>
            <person name="Pleasance S."/>
            <person name="Coope R."/>
            <person name="Wildung M.R."/>
            <person name="Ritland C.E."/>
            <person name="Bousquet J."/>
            <person name="Jones S.J."/>
            <person name="Bohlmann J."/>
            <person name="Birol I."/>
        </authorList>
    </citation>
    <scope>NUCLEOTIDE SEQUENCE [LARGE SCALE GENOMIC DNA]</scope>
    <source>
        <tissue evidence="1">Flushing bud</tissue>
    </source>
</reference>
<dbReference type="EMBL" id="LKAM01000007">
    <property type="protein sequence ID" value="KUM47556.1"/>
    <property type="molecule type" value="Genomic_DNA"/>
</dbReference>
<protein>
    <submittedName>
        <fullName evidence="1">Uncharacterized protein</fullName>
    </submittedName>
</protein>
<proteinExistence type="predicted"/>
<comment type="caution">
    <text evidence="1">The sequence shown here is derived from an EMBL/GenBank/DDBJ whole genome shotgun (WGS) entry which is preliminary data.</text>
</comment>
<geneLocation type="mitochondrion" evidence="1"/>